<dbReference type="PANTHER" id="PTHR38730:SF1">
    <property type="entry name" value="SLL7028 PROTEIN"/>
    <property type="match status" value="1"/>
</dbReference>
<dbReference type="InterPro" id="IPR018698">
    <property type="entry name" value="VWA-like_dom"/>
</dbReference>
<organism evidence="3 4">
    <name type="scientific">Fusicatenibacter faecihominis</name>
    <dbReference type="NCBI Taxonomy" id="2881276"/>
    <lineage>
        <taxon>Bacteria</taxon>
        <taxon>Bacillati</taxon>
        <taxon>Bacillota</taxon>
        <taxon>Clostridia</taxon>
        <taxon>Lachnospirales</taxon>
        <taxon>Lachnospiraceae</taxon>
        <taxon>Fusicatenibacter</taxon>
    </lineage>
</organism>
<dbReference type="EMBL" id="JAJEPR010000009">
    <property type="protein sequence ID" value="MCC2189631.1"/>
    <property type="molecule type" value="Genomic_DNA"/>
</dbReference>
<dbReference type="Pfam" id="PF13203">
    <property type="entry name" value="DUF2201_N"/>
    <property type="match status" value="1"/>
</dbReference>
<dbReference type="PANTHER" id="PTHR38730">
    <property type="entry name" value="SLL7028 PROTEIN"/>
    <property type="match status" value="1"/>
</dbReference>
<name>A0AAE3DSA2_9FIRM</name>
<dbReference type="Pfam" id="PF09967">
    <property type="entry name" value="DUF2201"/>
    <property type="match status" value="1"/>
</dbReference>
<evidence type="ECO:0000313" key="3">
    <source>
        <dbReference type="EMBL" id="MCC2189631.1"/>
    </source>
</evidence>
<dbReference type="AlphaFoldDB" id="A0AAE3DSA2"/>
<dbReference type="InterPro" id="IPR025154">
    <property type="entry name" value="Put_metallopeptidase_dom"/>
</dbReference>
<protein>
    <submittedName>
        <fullName evidence="3">VWA-like domain-containing protein</fullName>
    </submittedName>
</protein>
<reference evidence="3 4" key="1">
    <citation type="submission" date="2021-10" db="EMBL/GenBank/DDBJ databases">
        <title>Anaerobic single-cell dispensing facilitates the cultivation of human gut bacteria.</title>
        <authorList>
            <person name="Afrizal A."/>
        </authorList>
    </citation>
    <scope>NUCLEOTIDE SEQUENCE [LARGE SCALE GENOMIC DNA]</scope>
    <source>
        <strain evidence="3 4">CLA-AA-H277</strain>
    </source>
</reference>
<keyword evidence="4" id="KW-1185">Reference proteome</keyword>
<accession>A0AAE3DSA2</accession>
<dbReference type="InterPro" id="IPR036465">
    <property type="entry name" value="vWFA_dom_sf"/>
</dbReference>
<feature type="domain" description="VWA-like" evidence="1">
    <location>
        <begin position="290"/>
        <end position="425"/>
    </location>
</feature>
<dbReference type="Gene3D" id="3.40.50.410">
    <property type="entry name" value="von Willebrand factor, type A domain"/>
    <property type="match status" value="1"/>
</dbReference>
<proteinExistence type="predicted"/>
<dbReference type="Proteomes" id="UP001197875">
    <property type="component" value="Unassembled WGS sequence"/>
</dbReference>
<evidence type="ECO:0000259" key="2">
    <source>
        <dbReference type="Pfam" id="PF13203"/>
    </source>
</evidence>
<comment type="caution">
    <text evidence="3">The sequence shown here is derived from an EMBL/GenBank/DDBJ whole genome shotgun (WGS) entry which is preliminary data.</text>
</comment>
<sequence>MNPIHELQKKEEEKLDIASDILANARNELYFALRYLDTALSALHFQADPGCETLGTDGGFLYFNPDWLLNAFLNGKVRVNRLYLHEVLHCLFCHLWQGEKRDAFRWDLACDMAVESILDELYLPAVYRRPGAFRKECYRKMKEELKVLTAEGIYHQLEKIQEEETLARMAGEFRLDDHSRWLRDGKGNTARNRQKEWQDLREKMQTEMETLAKEAAGDSKSLLERIQVENRERYDYKEFLRKFSVLKEEMQVDPDSFDYIFYTYGLEHYGNMPLIEPLETKEIRKIEDFVIVIDTSMSCKGELIRHFLEETYSVLSESESFFRKINVHIIQCDEKIREDQVIHDSREMERYLKNFTVHGFGGTDFRPAFTYVSQLLEAGAFTKLRGLIYFTDGYGIFPVKMPPYDTVFVFMREDYRDVDVPPWAMKLVQ</sequence>
<evidence type="ECO:0000313" key="4">
    <source>
        <dbReference type="Proteomes" id="UP001197875"/>
    </source>
</evidence>
<feature type="domain" description="Putative metallopeptidase" evidence="2">
    <location>
        <begin position="23"/>
        <end position="200"/>
    </location>
</feature>
<gene>
    <name evidence="3" type="ORF">LKD71_07405</name>
</gene>
<dbReference type="SUPFAM" id="SSF53300">
    <property type="entry name" value="vWA-like"/>
    <property type="match status" value="1"/>
</dbReference>
<evidence type="ECO:0000259" key="1">
    <source>
        <dbReference type="Pfam" id="PF09967"/>
    </source>
</evidence>
<dbReference type="RefSeq" id="WP_227614935.1">
    <property type="nucleotide sequence ID" value="NZ_JAJEPR010000009.1"/>
</dbReference>
<dbReference type="CDD" id="cd00198">
    <property type="entry name" value="vWFA"/>
    <property type="match status" value="1"/>
</dbReference>